<evidence type="ECO:0000313" key="4">
    <source>
        <dbReference type="EMBL" id="RCN52460.1"/>
    </source>
</evidence>
<dbReference type="AlphaFoldDB" id="A0A368HAR7"/>
<dbReference type="InterPro" id="IPR036465">
    <property type="entry name" value="vWFA_dom_sf"/>
</dbReference>
<dbReference type="GO" id="GO:0005886">
    <property type="term" value="C:plasma membrane"/>
    <property type="evidence" value="ECO:0007669"/>
    <property type="project" value="TreeGrafter"/>
</dbReference>
<dbReference type="GO" id="GO:0005544">
    <property type="term" value="F:calcium-dependent phospholipid binding"/>
    <property type="evidence" value="ECO:0007669"/>
    <property type="project" value="InterPro"/>
</dbReference>
<dbReference type="SUPFAM" id="SSF49562">
    <property type="entry name" value="C2 domain (Calcium/lipid-binding domain, CaLB)"/>
    <property type="match status" value="1"/>
</dbReference>
<accession>A0A368HAR7</accession>
<dbReference type="InterPro" id="IPR000008">
    <property type="entry name" value="C2_dom"/>
</dbReference>
<evidence type="ECO:0000259" key="3">
    <source>
        <dbReference type="Pfam" id="PF07002"/>
    </source>
</evidence>
<gene>
    <name evidence="4" type="ORF">ANCCAN_01504</name>
</gene>
<dbReference type="EMBL" id="JOJR01000007">
    <property type="protein sequence ID" value="RCN52460.1"/>
    <property type="molecule type" value="Genomic_DNA"/>
</dbReference>
<sequence length="560" mass="62210">PGQVPWVVSNSIDIGRVTKTTGCPSSLSNIFHLREPNGVVWPRAITASKSLAKVISCSFRNVAPSEAASGIRAVIYRLQESDNSYIEIAQTETAFEQTNVSFQHRCPLTYRFDKLERLKISVYCVRDDSGVFSHRIGEIFTDVASIMAKGGILSLPLSPSAAIDIYITVPGFYSHYVKLKFCGNHLQVSEHLPLAAYMILVLRIENRTILLYKSEVIKEKNPKWKEFSVPLYVIQFFQQGALQIHCYNQNVNAADTLIGFCSTSMAQLERGVGALNSYMLMNFEGKRVHEKMSVDLELMELVQGETFFNTVKEGTHLHLTTAIDLTASNGNPNQPGSLHFIHPHTHSPYMNVMLRLTPLFLSYMANTRIGTRPIWVNNLSVNAIELLGALGFGARTEPRFELSQCFALNGPRGDAQVDGINGLLDAYRAARLMVQPFAPTDFSEVIYHVSKFAKAESKRRLGLYFVLLILTDGGLTNPRRTIDAIVDCSPHPMSIIAVGIGKDRDFSSVKALESPVLKHADGRPLVRQNFQFLTVDSLDSDEAIALIPLQVAQWKTSISG</sequence>
<comment type="similarity">
    <text evidence="1">Belongs to the copine family.</text>
</comment>
<name>A0A368HAR7_ANCCA</name>
<dbReference type="InterPro" id="IPR010734">
    <property type="entry name" value="Copine_C"/>
</dbReference>
<dbReference type="PANTHER" id="PTHR10857:SF111">
    <property type="entry name" value="VWFA DOMAIN-CONTAINING PROTEIN"/>
    <property type="match status" value="1"/>
</dbReference>
<dbReference type="InterPro" id="IPR045052">
    <property type="entry name" value="Copine"/>
</dbReference>
<evidence type="ECO:0000256" key="1">
    <source>
        <dbReference type="ARBA" id="ARBA00009048"/>
    </source>
</evidence>
<dbReference type="GO" id="GO:0071277">
    <property type="term" value="P:cellular response to calcium ion"/>
    <property type="evidence" value="ECO:0007669"/>
    <property type="project" value="TreeGrafter"/>
</dbReference>
<feature type="domain" description="C2" evidence="2">
    <location>
        <begin position="210"/>
        <end position="276"/>
    </location>
</feature>
<dbReference type="SUPFAM" id="SSF53300">
    <property type="entry name" value="vWA-like"/>
    <property type="match status" value="1"/>
</dbReference>
<proteinExistence type="inferred from homology"/>
<reference evidence="4 5" key="1">
    <citation type="submission" date="2014-10" db="EMBL/GenBank/DDBJ databases">
        <title>Draft genome of the hookworm Ancylostoma caninum.</title>
        <authorList>
            <person name="Mitreva M."/>
        </authorList>
    </citation>
    <scope>NUCLEOTIDE SEQUENCE [LARGE SCALE GENOMIC DNA]</scope>
    <source>
        <strain evidence="4 5">Baltimore</strain>
    </source>
</reference>
<keyword evidence="5" id="KW-1185">Reference proteome</keyword>
<evidence type="ECO:0000259" key="2">
    <source>
        <dbReference type="Pfam" id="PF00168"/>
    </source>
</evidence>
<dbReference type="Pfam" id="PF00168">
    <property type="entry name" value="C2"/>
    <property type="match status" value="1"/>
</dbReference>
<comment type="caution">
    <text evidence="4">The sequence shown here is derived from an EMBL/GenBank/DDBJ whole genome shotgun (WGS) entry which is preliminary data.</text>
</comment>
<dbReference type="OrthoDB" id="5855668at2759"/>
<feature type="domain" description="Copine C-terminal" evidence="3">
    <location>
        <begin position="337"/>
        <end position="549"/>
    </location>
</feature>
<dbReference type="Proteomes" id="UP000252519">
    <property type="component" value="Unassembled WGS sequence"/>
</dbReference>
<feature type="non-terminal residue" evidence="4">
    <location>
        <position position="1"/>
    </location>
</feature>
<organism evidence="4 5">
    <name type="scientific">Ancylostoma caninum</name>
    <name type="common">Dog hookworm</name>
    <dbReference type="NCBI Taxonomy" id="29170"/>
    <lineage>
        <taxon>Eukaryota</taxon>
        <taxon>Metazoa</taxon>
        <taxon>Ecdysozoa</taxon>
        <taxon>Nematoda</taxon>
        <taxon>Chromadorea</taxon>
        <taxon>Rhabditida</taxon>
        <taxon>Rhabditina</taxon>
        <taxon>Rhabditomorpha</taxon>
        <taxon>Strongyloidea</taxon>
        <taxon>Ancylostomatidae</taxon>
        <taxon>Ancylostomatinae</taxon>
        <taxon>Ancylostoma</taxon>
    </lineage>
</organism>
<dbReference type="Pfam" id="PF07002">
    <property type="entry name" value="Copine"/>
    <property type="match status" value="1"/>
</dbReference>
<evidence type="ECO:0000313" key="5">
    <source>
        <dbReference type="Proteomes" id="UP000252519"/>
    </source>
</evidence>
<dbReference type="STRING" id="29170.A0A368HAR7"/>
<dbReference type="PANTHER" id="PTHR10857">
    <property type="entry name" value="COPINE"/>
    <property type="match status" value="1"/>
</dbReference>
<dbReference type="InterPro" id="IPR035892">
    <property type="entry name" value="C2_domain_sf"/>
</dbReference>
<protein>
    <submittedName>
        <fullName evidence="4">Copine</fullName>
    </submittedName>
</protein>